<dbReference type="InterPro" id="IPR005204">
    <property type="entry name" value="Hemocyanin_N"/>
</dbReference>
<dbReference type="PRINTS" id="PR00187">
    <property type="entry name" value="HAEMOCYANIN"/>
</dbReference>
<evidence type="ECO:0000259" key="4">
    <source>
        <dbReference type="Pfam" id="PF03722"/>
    </source>
</evidence>
<evidence type="ECO:0000313" key="6">
    <source>
        <dbReference type="EMBL" id="KOX67353.1"/>
    </source>
</evidence>
<evidence type="ECO:0000256" key="1">
    <source>
        <dbReference type="ARBA" id="ARBA00022761"/>
    </source>
</evidence>
<feature type="chain" id="PRO_5005830776" evidence="2">
    <location>
        <begin position="22"/>
        <end position="686"/>
    </location>
</feature>
<evidence type="ECO:0000313" key="7">
    <source>
        <dbReference type="Proteomes" id="UP000053105"/>
    </source>
</evidence>
<dbReference type="STRING" id="166423.A0A0M8ZQ42"/>
<dbReference type="EMBL" id="KQ436240">
    <property type="protein sequence ID" value="KOX67353.1"/>
    <property type="molecule type" value="Genomic_DNA"/>
</dbReference>
<dbReference type="Gene3D" id="1.20.1370.10">
    <property type="entry name" value="Hemocyanin, N-terminal domain"/>
    <property type="match status" value="1"/>
</dbReference>
<keyword evidence="2" id="KW-0732">Signal</keyword>
<dbReference type="InterPro" id="IPR037020">
    <property type="entry name" value="Hemocyanin_C_sf"/>
</dbReference>
<dbReference type="InterPro" id="IPR036697">
    <property type="entry name" value="Hemocyanin_N_sf"/>
</dbReference>
<keyword evidence="7" id="KW-1185">Reference proteome</keyword>
<dbReference type="SUPFAM" id="SSF48050">
    <property type="entry name" value="Hemocyanin, N-terminal domain"/>
    <property type="match status" value="1"/>
</dbReference>
<dbReference type="GO" id="GO:0045735">
    <property type="term" value="F:nutrient reservoir activity"/>
    <property type="evidence" value="ECO:0007669"/>
    <property type="project" value="UniProtKB-KW"/>
</dbReference>
<keyword evidence="1" id="KW-0758">Storage protein</keyword>
<dbReference type="PANTHER" id="PTHR11511">
    <property type="entry name" value="LARVAL STORAGE PROTEIN/PHENOLOXIDASE"/>
    <property type="match status" value="1"/>
</dbReference>
<dbReference type="GO" id="GO:0005615">
    <property type="term" value="C:extracellular space"/>
    <property type="evidence" value="ECO:0007669"/>
    <property type="project" value="UniProtKB-ARBA"/>
</dbReference>
<feature type="signal peptide" evidence="2">
    <location>
        <begin position="1"/>
        <end position="21"/>
    </location>
</feature>
<dbReference type="Pfam" id="PF03723">
    <property type="entry name" value="Hemocyanin_C"/>
    <property type="match status" value="1"/>
</dbReference>
<dbReference type="Gene3D" id="1.10.1280.10">
    <property type="entry name" value="Di-copper center containing domain from catechol oxidase"/>
    <property type="match status" value="1"/>
</dbReference>
<dbReference type="OrthoDB" id="6371642at2759"/>
<organism evidence="6 7">
    <name type="scientific">Melipona quadrifasciata</name>
    <dbReference type="NCBI Taxonomy" id="166423"/>
    <lineage>
        <taxon>Eukaryota</taxon>
        <taxon>Metazoa</taxon>
        <taxon>Ecdysozoa</taxon>
        <taxon>Arthropoda</taxon>
        <taxon>Hexapoda</taxon>
        <taxon>Insecta</taxon>
        <taxon>Pterygota</taxon>
        <taxon>Neoptera</taxon>
        <taxon>Endopterygota</taxon>
        <taxon>Hymenoptera</taxon>
        <taxon>Apocrita</taxon>
        <taxon>Aculeata</taxon>
        <taxon>Apoidea</taxon>
        <taxon>Anthophila</taxon>
        <taxon>Apidae</taxon>
        <taxon>Melipona</taxon>
    </lineage>
</organism>
<accession>A0A0M8ZQ42</accession>
<dbReference type="InterPro" id="IPR013788">
    <property type="entry name" value="Hemocyanin/hexamerin"/>
</dbReference>
<dbReference type="AlphaFoldDB" id="A0A0M8ZQ42"/>
<dbReference type="SUPFAM" id="SSF81296">
    <property type="entry name" value="E set domains"/>
    <property type="match status" value="1"/>
</dbReference>
<evidence type="ECO:0000259" key="5">
    <source>
        <dbReference type="Pfam" id="PF03723"/>
    </source>
</evidence>
<dbReference type="PANTHER" id="PTHR11511:SF5">
    <property type="entry name" value="FAT-BODY PROTEIN 1-RELATED"/>
    <property type="match status" value="1"/>
</dbReference>
<dbReference type="Pfam" id="PF03722">
    <property type="entry name" value="Hemocyanin_N"/>
    <property type="match status" value="1"/>
</dbReference>
<dbReference type="InterPro" id="IPR000896">
    <property type="entry name" value="Hemocyanin/hexamerin_mid_dom"/>
</dbReference>
<dbReference type="Proteomes" id="UP000053105">
    <property type="component" value="Unassembled WGS sequence"/>
</dbReference>
<name>A0A0M8ZQ42_9HYME</name>
<dbReference type="Gene3D" id="2.60.40.1520">
    <property type="entry name" value="Hemocyanin, C-terminal domain"/>
    <property type="match status" value="1"/>
</dbReference>
<reference evidence="6 7" key="1">
    <citation type="submission" date="2015-07" db="EMBL/GenBank/DDBJ databases">
        <title>The genome of Melipona quadrifasciata.</title>
        <authorList>
            <person name="Pan H."/>
            <person name="Kapheim K."/>
        </authorList>
    </citation>
    <scope>NUCLEOTIDE SEQUENCE [LARGE SCALE GENOMIC DNA]</scope>
    <source>
        <strain evidence="6">0111107301</strain>
        <tissue evidence="6">Whole body</tissue>
    </source>
</reference>
<feature type="domain" description="Hemocyanin middle" evidence="3">
    <location>
        <begin position="162"/>
        <end position="431"/>
    </location>
</feature>
<protein>
    <submittedName>
        <fullName evidence="6">Hexamerin</fullName>
    </submittedName>
</protein>
<evidence type="ECO:0000256" key="2">
    <source>
        <dbReference type="SAM" id="SignalP"/>
    </source>
</evidence>
<dbReference type="SUPFAM" id="SSF48056">
    <property type="entry name" value="Di-copper centre-containing domain"/>
    <property type="match status" value="1"/>
</dbReference>
<dbReference type="InterPro" id="IPR014756">
    <property type="entry name" value="Ig_E-set"/>
</dbReference>
<sequence>IMAIMKLALVILASFCLLAQAVQQLPSQVADKTYLVRQKNIYELFWHVDQPTVYHPELYQKARTFNILENVANYNDQEAVKEFVQLLNHGMLPRGQVFTMMNREMRHQAVVLFRVLHSAKTFDVFYHTAVWARFNVNELMYVYSLSVAIIHRPDTRMMKLPPMYEVVPHLFFNDDVMQRTYNIAMGDIAGVKKTVGGVEYYVLPTNYSGWYTIRHNQPEQRLNYLTEDVGFNTFYFMINHDHPPFMPASMLNTPQTRGEYYFFIHKQLLNRYNLERLSHNMGEISYVSVNRPIMTGYYPTMHFRNGVSFSQRKIGTVVPIHMQKHVQMIQDLHTRISNAIDAGFILDSQGNRVNIYTKDGLNILGNLVQGNADSVNLQYYGQLDVLMRKVFGLGYESNIKYQVVPSALHLWSTSMRDPIVFSIYKTILNYYHRYKENLPRYTTEELSFPGVNIQSVTVDKLTTYFDHFESMLNNGVSVRSHKEARNTLIKARQYRLNHKPFTYHITVNSDRDTKGIVRIFLGPQQDEFGHEVDLINNYMNFMQMDEFLVDLKTGTNTIDRSSHESIFVVPDETPSDVLYKKLVTSLDGGETFKYSTQPYGFPDRLILPKGTKDGMPYNLLIVVSPVDESNIVHIESPIWGRITNDGRPMGFPLDRPLNPLVINVPNMHVTEVLVHHRDVEELNATI</sequence>
<dbReference type="Pfam" id="PF00372">
    <property type="entry name" value="Hemocyanin_M"/>
    <property type="match status" value="1"/>
</dbReference>
<feature type="non-terminal residue" evidence="6">
    <location>
        <position position="1"/>
    </location>
</feature>
<dbReference type="InterPro" id="IPR005203">
    <property type="entry name" value="Hemocyanin_C"/>
</dbReference>
<evidence type="ECO:0000259" key="3">
    <source>
        <dbReference type="Pfam" id="PF00372"/>
    </source>
</evidence>
<feature type="domain" description="Hemocyanin N-terminal" evidence="4">
    <location>
        <begin position="34"/>
        <end position="156"/>
    </location>
</feature>
<feature type="domain" description="Hemocyanin C-terminal" evidence="5">
    <location>
        <begin position="440"/>
        <end position="676"/>
    </location>
</feature>
<gene>
    <name evidence="6" type="ORF">WN51_08260</name>
</gene>
<proteinExistence type="predicted"/>
<dbReference type="InterPro" id="IPR008922">
    <property type="entry name" value="Di-copper_centre_dom_sf"/>
</dbReference>